<organism evidence="3 4">
    <name type="scientific">Elongatibacter sediminis</name>
    <dbReference type="NCBI Taxonomy" id="3119006"/>
    <lineage>
        <taxon>Bacteria</taxon>
        <taxon>Pseudomonadati</taxon>
        <taxon>Pseudomonadota</taxon>
        <taxon>Gammaproteobacteria</taxon>
        <taxon>Chromatiales</taxon>
        <taxon>Wenzhouxiangellaceae</taxon>
        <taxon>Elongatibacter</taxon>
    </lineage>
</organism>
<name>A0AAW9RJA9_9GAMM</name>
<dbReference type="Proteomes" id="UP001359886">
    <property type="component" value="Unassembled WGS sequence"/>
</dbReference>
<protein>
    <submittedName>
        <fullName evidence="3">Outer membrane protein assembly factor BamC</fullName>
    </submittedName>
</protein>
<evidence type="ECO:0000313" key="3">
    <source>
        <dbReference type="EMBL" id="MEJ8568445.1"/>
    </source>
</evidence>
<feature type="transmembrane region" description="Helical" evidence="2">
    <location>
        <begin position="20"/>
        <end position="40"/>
    </location>
</feature>
<keyword evidence="2" id="KW-0472">Membrane</keyword>
<evidence type="ECO:0000256" key="1">
    <source>
        <dbReference type="SAM" id="MobiDB-lite"/>
    </source>
</evidence>
<sequence>MNPPSKNRPGKLLGNGQRQLLVCALLFNMLLLSGCGLFGFGKDDDEDQPEYYEAVEAPPLEIPEGLARPGAAGALVITTPPAPLPQRELQSVPPRVSSTSTGKNQNAVLRWGSDGAYLLVEDSASSVQRRLGFVIKRAGMGMRELDSGAGYEVEYWHQPKSEKEGFFSRLAFWRDDAPNYSGTYRVTVREEGEKARVYVKNADGSEPDPAASEHILVVLGERLG</sequence>
<keyword evidence="2" id="KW-1133">Transmembrane helix</keyword>
<keyword evidence="4" id="KW-1185">Reference proteome</keyword>
<dbReference type="AlphaFoldDB" id="A0AAW9RJA9"/>
<evidence type="ECO:0000256" key="2">
    <source>
        <dbReference type="SAM" id="Phobius"/>
    </source>
</evidence>
<comment type="caution">
    <text evidence="3">The sequence shown here is derived from an EMBL/GenBank/DDBJ whole genome shotgun (WGS) entry which is preliminary data.</text>
</comment>
<dbReference type="EMBL" id="JAZHOG010000008">
    <property type="protein sequence ID" value="MEJ8568445.1"/>
    <property type="molecule type" value="Genomic_DNA"/>
</dbReference>
<keyword evidence="2" id="KW-0812">Transmembrane</keyword>
<dbReference type="InterPro" id="IPR042268">
    <property type="entry name" value="BamC_C"/>
</dbReference>
<dbReference type="RefSeq" id="WP_354695769.1">
    <property type="nucleotide sequence ID" value="NZ_JAZHOG010000008.1"/>
</dbReference>
<proteinExistence type="predicted"/>
<feature type="region of interest" description="Disordered" evidence="1">
    <location>
        <begin position="80"/>
        <end position="102"/>
    </location>
</feature>
<gene>
    <name evidence="3" type="primary">bamC</name>
    <name evidence="3" type="ORF">V3330_12485</name>
</gene>
<dbReference type="PROSITE" id="PS51257">
    <property type="entry name" value="PROKAR_LIPOPROTEIN"/>
    <property type="match status" value="1"/>
</dbReference>
<dbReference type="Gene3D" id="3.30.310.170">
    <property type="entry name" value="Outer membrane protein assembly factor BamC"/>
    <property type="match status" value="1"/>
</dbReference>
<accession>A0AAW9RJA9</accession>
<evidence type="ECO:0000313" key="4">
    <source>
        <dbReference type="Proteomes" id="UP001359886"/>
    </source>
</evidence>
<reference evidence="3 4" key="1">
    <citation type="submission" date="2024-02" db="EMBL/GenBank/DDBJ databases">
        <title>A novel Wenzhouxiangellaceae bacterium, isolated from coastal sediments.</title>
        <authorList>
            <person name="Du Z.-J."/>
            <person name="Ye Y.-Q."/>
            <person name="Zhang X.-Y."/>
        </authorList>
    </citation>
    <scope>NUCLEOTIDE SEQUENCE [LARGE SCALE GENOMIC DNA]</scope>
    <source>
        <strain evidence="3 4">CH-27</strain>
    </source>
</reference>